<dbReference type="AlphaFoldDB" id="A0A1N6M9Z7"/>
<dbReference type="EMBL" id="FSSB01000028">
    <property type="protein sequence ID" value="SIO96223.1"/>
    <property type="molecule type" value="Genomic_DNA"/>
</dbReference>
<evidence type="ECO:0000313" key="1">
    <source>
        <dbReference type="EMBL" id="SIO96223.1"/>
    </source>
</evidence>
<sequence>MNKINVFNVMKDISANSDVSQVTLSHRELNQEVELSGKILEAQYQTDAGDYLLFLTEDVPYEEALHMYLLDQSLKIIETLELSAEYTAGILRDIRVIEKNKIRFFFFDNDQSWQLEVLQAPKRNPLRSIYPVKKKGKFWEKSQLRLQPL</sequence>
<accession>A0A1N6M9Z7</accession>
<evidence type="ECO:0000313" key="2">
    <source>
        <dbReference type="Proteomes" id="UP000184774"/>
    </source>
</evidence>
<dbReference type="RefSeq" id="WP_074374665.1">
    <property type="nucleotide sequence ID" value="NZ_AP024907.1"/>
</dbReference>
<reference evidence="1 2" key="1">
    <citation type="submission" date="2016-12" db="EMBL/GenBank/DDBJ databases">
        <authorList>
            <person name="Song W.-J."/>
            <person name="Kurnit D.M."/>
        </authorList>
    </citation>
    <scope>NUCLEOTIDE SEQUENCE [LARGE SCALE GENOMIC DNA]</scope>
    <source>
        <strain evidence="1 2">CECT 9026</strain>
    </source>
</reference>
<name>A0A1N6M9Z7_9VIBR</name>
<dbReference type="OrthoDB" id="7065204at2"/>
<gene>
    <name evidence="1" type="ORF">VSP9026_04005</name>
</gene>
<proteinExistence type="predicted"/>
<protein>
    <submittedName>
        <fullName evidence="1">Uncharacterized protein</fullName>
    </submittedName>
</protein>
<dbReference type="Proteomes" id="UP000184774">
    <property type="component" value="Unassembled WGS sequence"/>
</dbReference>
<organism evidence="1 2">
    <name type="scientific">Vibrio spartinae</name>
    <dbReference type="NCBI Taxonomy" id="1918945"/>
    <lineage>
        <taxon>Bacteria</taxon>
        <taxon>Pseudomonadati</taxon>
        <taxon>Pseudomonadota</taxon>
        <taxon>Gammaproteobacteria</taxon>
        <taxon>Vibrionales</taxon>
        <taxon>Vibrionaceae</taxon>
        <taxon>Vibrio</taxon>
    </lineage>
</organism>